<dbReference type="Proteomes" id="UP000886523">
    <property type="component" value="Unassembled WGS sequence"/>
</dbReference>
<dbReference type="OrthoDB" id="2690153at2759"/>
<protein>
    <submittedName>
        <fullName evidence="1">Uncharacterized protein</fullName>
    </submittedName>
</protein>
<dbReference type="AlphaFoldDB" id="A0A9P6ADB7"/>
<keyword evidence="2" id="KW-1185">Reference proteome</keyword>
<name>A0A9P6ADB7_9AGAM</name>
<evidence type="ECO:0000313" key="2">
    <source>
        <dbReference type="Proteomes" id="UP000886523"/>
    </source>
</evidence>
<organism evidence="1 2">
    <name type="scientific">Hydnum rufescens UP504</name>
    <dbReference type="NCBI Taxonomy" id="1448309"/>
    <lineage>
        <taxon>Eukaryota</taxon>
        <taxon>Fungi</taxon>
        <taxon>Dikarya</taxon>
        <taxon>Basidiomycota</taxon>
        <taxon>Agaricomycotina</taxon>
        <taxon>Agaricomycetes</taxon>
        <taxon>Cantharellales</taxon>
        <taxon>Hydnaceae</taxon>
        <taxon>Hydnum</taxon>
    </lineage>
</organism>
<evidence type="ECO:0000313" key="1">
    <source>
        <dbReference type="EMBL" id="KAF9503808.1"/>
    </source>
</evidence>
<gene>
    <name evidence="1" type="ORF">BS47DRAFT_1355829</name>
</gene>
<proteinExistence type="predicted"/>
<accession>A0A9P6ADB7</accession>
<reference evidence="1" key="1">
    <citation type="journal article" date="2020" name="Nat. Commun.">
        <title>Large-scale genome sequencing of mycorrhizal fungi provides insights into the early evolution of symbiotic traits.</title>
        <authorList>
            <person name="Miyauchi S."/>
            <person name="Kiss E."/>
            <person name="Kuo A."/>
            <person name="Drula E."/>
            <person name="Kohler A."/>
            <person name="Sanchez-Garcia M."/>
            <person name="Morin E."/>
            <person name="Andreopoulos B."/>
            <person name="Barry K.W."/>
            <person name="Bonito G."/>
            <person name="Buee M."/>
            <person name="Carver A."/>
            <person name="Chen C."/>
            <person name="Cichocki N."/>
            <person name="Clum A."/>
            <person name="Culley D."/>
            <person name="Crous P.W."/>
            <person name="Fauchery L."/>
            <person name="Girlanda M."/>
            <person name="Hayes R.D."/>
            <person name="Keri Z."/>
            <person name="LaButti K."/>
            <person name="Lipzen A."/>
            <person name="Lombard V."/>
            <person name="Magnuson J."/>
            <person name="Maillard F."/>
            <person name="Murat C."/>
            <person name="Nolan M."/>
            <person name="Ohm R.A."/>
            <person name="Pangilinan J."/>
            <person name="Pereira M.F."/>
            <person name="Perotto S."/>
            <person name="Peter M."/>
            <person name="Pfister S."/>
            <person name="Riley R."/>
            <person name="Sitrit Y."/>
            <person name="Stielow J.B."/>
            <person name="Szollosi G."/>
            <person name="Zifcakova L."/>
            <person name="Stursova M."/>
            <person name="Spatafora J.W."/>
            <person name="Tedersoo L."/>
            <person name="Vaario L.M."/>
            <person name="Yamada A."/>
            <person name="Yan M."/>
            <person name="Wang P."/>
            <person name="Xu J."/>
            <person name="Bruns T."/>
            <person name="Baldrian P."/>
            <person name="Vilgalys R."/>
            <person name="Dunand C."/>
            <person name="Henrissat B."/>
            <person name="Grigoriev I.V."/>
            <person name="Hibbett D."/>
            <person name="Nagy L.G."/>
            <person name="Martin F.M."/>
        </authorList>
    </citation>
    <scope>NUCLEOTIDE SEQUENCE</scope>
    <source>
        <strain evidence="1">UP504</strain>
    </source>
</reference>
<dbReference type="EMBL" id="MU129298">
    <property type="protein sequence ID" value="KAF9503808.1"/>
    <property type="molecule type" value="Genomic_DNA"/>
</dbReference>
<comment type="caution">
    <text evidence="1">The sequence shown here is derived from an EMBL/GenBank/DDBJ whole genome shotgun (WGS) entry which is preliminary data.</text>
</comment>
<sequence length="153" mass="17027">MPTIREMPELTTTLHTQSMSDNDLASKDASQSVNPGLVRDHIFKQLGVNYQWSEVVLDQHLDSKKVNIGNKVYMPCPQSRTRAPSRRADNDNDLLTAFAHTALVNSTSTRDILHALGKYKKDGDHLVDLYLVLPQNAPDGRLGRVVGYESGAR</sequence>